<dbReference type="EMBL" id="FJUY01000003">
    <property type="protein sequence ID" value="CZT16802.1"/>
    <property type="molecule type" value="Genomic_DNA"/>
</dbReference>
<sequence length="235" mass="26635">MDDGIALLCSLFPASEDKQKRVLDLLANGARNYYQQPKAKCTTWSYYTPFPPISGQLVIGGLEIYTSKAGLADQVNDKEFFQSFHETVKQEGLYSKNEELLAYYFAAGFIARKDHAMPFGGGTLISQTRFICKDKAAVLHALEDFIRFVRDEEPFVLTYAAFERKKNPKELLLFVRYRDTDGLRRHSRAPEHTDIVTKLSGLLENDITKETTIWKEVEDSFVSTQVGGPKSSSKL</sequence>
<protein>
    <recommendedName>
        <fullName evidence="3">ABM domain-containing protein</fullName>
    </recommendedName>
</protein>
<dbReference type="AlphaFoldDB" id="A0A2D3UMQ6"/>
<accession>A0A2D3UMQ6</accession>
<dbReference type="RefSeq" id="XP_023623695.1">
    <property type="nucleotide sequence ID" value="XM_023767927.1"/>
</dbReference>
<evidence type="ECO:0000313" key="2">
    <source>
        <dbReference type="Proteomes" id="UP000225277"/>
    </source>
</evidence>
<gene>
    <name evidence="1" type="ORF">RCC_02636</name>
</gene>
<evidence type="ECO:0008006" key="3">
    <source>
        <dbReference type="Google" id="ProtNLM"/>
    </source>
</evidence>
<dbReference type="InterPro" id="IPR011008">
    <property type="entry name" value="Dimeric_a/b-barrel"/>
</dbReference>
<dbReference type="OrthoDB" id="10011777at2759"/>
<keyword evidence="2" id="KW-1185">Reference proteome</keyword>
<proteinExistence type="predicted"/>
<dbReference type="Gene3D" id="3.30.70.100">
    <property type="match status" value="1"/>
</dbReference>
<dbReference type="PANTHER" id="PTHR40624">
    <property type="entry name" value="BIOSYNTHESIS MONOOXYGENASE, PUTATIVE (AFU_ORTHOLOGUE AFUA_1G12025)-RELATED"/>
    <property type="match status" value="1"/>
</dbReference>
<dbReference type="Proteomes" id="UP000225277">
    <property type="component" value="Unassembled WGS sequence"/>
</dbReference>
<dbReference type="SUPFAM" id="SSF54909">
    <property type="entry name" value="Dimeric alpha+beta barrel"/>
    <property type="match status" value="1"/>
</dbReference>
<organism evidence="1 2">
    <name type="scientific">Ramularia collo-cygni</name>
    <dbReference type="NCBI Taxonomy" id="112498"/>
    <lineage>
        <taxon>Eukaryota</taxon>
        <taxon>Fungi</taxon>
        <taxon>Dikarya</taxon>
        <taxon>Ascomycota</taxon>
        <taxon>Pezizomycotina</taxon>
        <taxon>Dothideomycetes</taxon>
        <taxon>Dothideomycetidae</taxon>
        <taxon>Mycosphaerellales</taxon>
        <taxon>Mycosphaerellaceae</taxon>
        <taxon>Ramularia</taxon>
    </lineage>
</organism>
<dbReference type="GeneID" id="35597850"/>
<reference evidence="1 2" key="1">
    <citation type="submission" date="2016-03" db="EMBL/GenBank/DDBJ databases">
        <authorList>
            <person name="Ploux O."/>
        </authorList>
    </citation>
    <scope>NUCLEOTIDE SEQUENCE [LARGE SCALE GENOMIC DNA]</scope>
    <source>
        <strain evidence="1 2">URUG2</strain>
    </source>
</reference>
<name>A0A2D3UMQ6_9PEZI</name>
<dbReference type="PANTHER" id="PTHR40624:SF1">
    <property type="entry name" value="BIOSYNTHESIS MONOOXYGENASE, PUTATIVE (AFU_ORTHOLOGUE AFUA_1G12025)-RELATED"/>
    <property type="match status" value="1"/>
</dbReference>
<evidence type="ECO:0000313" key="1">
    <source>
        <dbReference type="EMBL" id="CZT16802.1"/>
    </source>
</evidence>